<evidence type="ECO:0000256" key="6">
    <source>
        <dbReference type="SAM" id="MobiDB-lite"/>
    </source>
</evidence>
<dbReference type="PANTHER" id="PTHR14239">
    <property type="entry name" value="DUDULIN-RELATED"/>
    <property type="match status" value="1"/>
</dbReference>
<evidence type="ECO:0000256" key="3">
    <source>
        <dbReference type="ARBA" id="ARBA00022692"/>
    </source>
</evidence>
<feature type="transmembrane region" description="Helical" evidence="7">
    <location>
        <begin position="297"/>
        <end position="319"/>
    </location>
</feature>
<accession>A0A8C9RDS3</accession>
<dbReference type="OrthoDB" id="550646at2759"/>
<reference evidence="9" key="2">
    <citation type="submission" date="2025-08" db="UniProtKB">
        <authorList>
            <consortium name="Ensembl"/>
        </authorList>
    </citation>
    <scope>IDENTIFICATION</scope>
</reference>
<name>A0A8C9RDS3_SCLFO</name>
<dbReference type="GO" id="GO:0005768">
    <property type="term" value="C:endosome"/>
    <property type="evidence" value="ECO:0007669"/>
    <property type="project" value="TreeGrafter"/>
</dbReference>
<dbReference type="Proteomes" id="UP000694397">
    <property type="component" value="Chromosome 9"/>
</dbReference>
<reference evidence="9" key="3">
    <citation type="submission" date="2025-09" db="UniProtKB">
        <authorList>
            <consortium name="Ensembl"/>
        </authorList>
    </citation>
    <scope>IDENTIFICATION</scope>
</reference>
<dbReference type="InterPro" id="IPR013130">
    <property type="entry name" value="Fe3_Rdtase_TM_dom"/>
</dbReference>
<dbReference type="Pfam" id="PF01794">
    <property type="entry name" value="Ferric_reduct"/>
    <property type="match status" value="1"/>
</dbReference>
<evidence type="ECO:0000256" key="5">
    <source>
        <dbReference type="ARBA" id="ARBA00023136"/>
    </source>
</evidence>
<evidence type="ECO:0000256" key="7">
    <source>
        <dbReference type="SAM" id="Phobius"/>
    </source>
</evidence>
<feature type="compositionally biased region" description="Polar residues" evidence="6">
    <location>
        <begin position="24"/>
        <end position="36"/>
    </location>
</feature>
<dbReference type="Ensembl" id="ENSSFOT00015014029.2">
    <property type="protein sequence ID" value="ENSSFOP00015013862.2"/>
    <property type="gene ID" value="ENSSFOG00015008936.2"/>
</dbReference>
<proteinExistence type="inferred from homology"/>
<evidence type="ECO:0000313" key="9">
    <source>
        <dbReference type="Ensembl" id="ENSSFOP00015013862.2"/>
    </source>
</evidence>
<comment type="similarity">
    <text evidence="2">Belongs to the STEAP family.</text>
</comment>
<keyword evidence="5 7" id="KW-0472">Membrane</keyword>
<keyword evidence="3 7" id="KW-0812">Transmembrane</keyword>
<evidence type="ECO:0000313" key="10">
    <source>
        <dbReference type="Proteomes" id="UP000694397"/>
    </source>
</evidence>
<comment type="subcellular location">
    <subcellularLocation>
        <location evidence="1">Membrane</location>
        <topology evidence="1">Multi-pass membrane protein</topology>
    </subcellularLocation>
</comment>
<feature type="transmembrane region" description="Helical" evidence="7">
    <location>
        <begin position="224"/>
        <end position="251"/>
    </location>
</feature>
<gene>
    <name evidence="9" type="primary">STEAP1B</name>
</gene>
<feature type="transmembrane region" description="Helical" evidence="7">
    <location>
        <begin position="170"/>
        <end position="191"/>
    </location>
</feature>
<protein>
    <submittedName>
        <fullName evidence="9">STEAP family member 1</fullName>
    </submittedName>
</protein>
<sequence>MDLDPEDVPQVTEGHGGAERYELSKTSPEVQPSTPTLAPEEHEPAVSRGGMQRPLALETFEFPPSVQLETMPLFPQWRLPLKLVAALLAVTFLYTLLRDVVQPGISGSWRDLYKMPVLVVNKALPWTSITLLALVYLPGQVAAVLQLHRGTKYSRFPAWLERWLCMRKQLGLLSFLLSALHAFYSVCYPMRRSYRYKLLNWAYQQVQQNRSDAWVEDDVWRMEIYISLGILGLAALAMVAVSSVPSVSSALSWREFQCIQRSLGYGALLLCTAHALVYGWRKWAEPRSYVWYTPPSFILASALPAVVLLGKATLLLPCLNRKLARIQRGWELTCTSSRLHKRGGV</sequence>
<reference evidence="9 10" key="1">
    <citation type="submission" date="2019-04" db="EMBL/GenBank/DDBJ databases">
        <authorList>
            <consortium name="Wellcome Sanger Institute Data Sharing"/>
        </authorList>
    </citation>
    <scope>NUCLEOTIDE SEQUENCE [LARGE SCALE GENOMIC DNA]</scope>
</reference>
<keyword evidence="10" id="KW-1185">Reference proteome</keyword>
<dbReference type="AlphaFoldDB" id="A0A8C9RDS3"/>
<evidence type="ECO:0000256" key="4">
    <source>
        <dbReference type="ARBA" id="ARBA00022989"/>
    </source>
</evidence>
<feature type="transmembrane region" description="Helical" evidence="7">
    <location>
        <begin position="123"/>
        <end position="145"/>
    </location>
</feature>
<feature type="region of interest" description="Disordered" evidence="6">
    <location>
        <begin position="1"/>
        <end position="49"/>
    </location>
</feature>
<feature type="transmembrane region" description="Helical" evidence="7">
    <location>
        <begin position="79"/>
        <end position="97"/>
    </location>
</feature>
<evidence type="ECO:0000256" key="1">
    <source>
        <dbReference type="ARBA" id="ARBA00004141"/>
    </source>
</evidence>
<dbReference type="GO" id="GO:0005886">
    <property type="term" value="C:plasma membrane"/>
    <property type="evidence" value="ECO:0007669"/>
    <property type="project" value="TreeGrafter"/>
</dbReference>
<keyword evidence="4 7" id="KW-1133">Transmembrane helix</keyword>
<organism evidence="9 10">
    <name type="scientific">Scleropages formosus</name>
    <name type="common">Asian bonytongue</name>
    <name type="synonym">Osteoglossum formosum</name>
    <dbReference type="NCBI Taxonomy" id="113540"/>
    <lineage>
        <taxon>Eukaryota</taxon>
        <taxon>Metazoa</taxon>
        <taxon>Chordata</taxon>
        <taxon>Craniata</taxon>
        <taxon>Vertebrata</taxon>
        <taxon>Euteleostomi</taxon>
        <taxon>Actinopterygii</taxon>
        <taxon>Neopterygii</taxon>
        <taxon>Teleostei</taxon>
        <taxon>Osteoglossocephala</taxon>
        <taxon>Osteoglossomorpha</taxon>
        <taxon>Osteoglossiformes</taxon>
        <taxon>Osteoglossidae</taxon>
        <taxon>Scleropages</taxon>
    </lineage>
</organism>
<evidence type="ECO:0000256" key="2">
    <source>
        <dbReference type="ARBA" id="ARBA00007729"/>
    </source>
</evidence>
<evidence type="ECO:0000259" key="8">
    <source>
        <dbReference type="Pfam" id="PF01794"/>
    </source>
</evidence>
<feature type="transmembrane region" description="Helical" evidence="7">
    <location>
        <begin position="263"/>
        <end position="281"/>
    </location>
</feature>
<dbReference type="GeneTree" id="ENSGT00390000008042"/>
<dbReference type="PANTHER" id="PTHR14239:SF3">
    <property type="entry name" value="METALLOREDUCTASE STEAP1-RELATED"/>
    <property type="match status" value="1"/>
</dbReference>
<dbReference type="InterPro" id="IPR051267">
    <property type="entry name" value="STEAP_metalloreductase"/>
</dbReference>
<feature type="domain" description="Ferric oxidoreductase" evidence="8">
    <location>
        <begin position="126"/>
        <end position="271"/>
    </location>
</feature>